<evidence type="ECO:0000313" key="2">
    <source>
        <dbReference type="Proteomes" id="UP001317259"/>
    </source>
</evidence>
<sequence length="382" mass="41763">MTIAREGWMAELIRWVEDEVPVSYGRFGLGAGSLEPEEEGQSGVMLAEPGGLALDGVELESGANTARVRMEAWDSEPLDAPGEPWTQAGQIVYLSSYGIAQVSGIGYSPSGQKLLIGPPFCAYGLRAYTGQVRMEPAPWDDSELEAVEESFLLRFWPLADAAAPALRSESEARGLAAARMRELVPLPPGAQAPRPEQWPALRPHPRPDPATLVMRYAPGTDHLEPVPPAGSQAPDEAWRRVEEVLGDLRYDLLGNLPNHVESWSRSRLEHYAARLRVDRRVGRELNPDDAPTMVLKASDVRTVLIGPDPGHSGRAWVWGKDDDAYAEVLSVDRQIVARDPIRGNSLLTGIVTILRNEDDHVEVRAATAAEAARVSTVERLRG</sequence>
<organism evidence="1 2">
    <name type="scientific">Actinomadura luzonensis</name>
    <dbReference type="NCBI Taxonomy" id="2805427"/>
    <lineage>
        <taxon>Bacteria</taxon>
        <taxon>Bacillati</taxon>
        <taxon>Actinomycetota</taxon>
        <taxon>Actinomycetes</taxon>
        <taxon>Streptosporangiales</taxon>
        <taxon>Thermomonosporaceae</taxon>
        <taxon>Actinomadura</taxon>
    </lineage>
</organism>
<accession>A0ABT0FTA9</accession>
<protein>
    <submittedName>
        <fullName evidence="1">Uncharacterized protein</fullName>
    </submittedName>
</protein>
<proteinExistence type="predicted"/>
<gene>
    <name evidence="1" type="ORF">MF672_017545</name>
</gene>
<keyword evidence="2" id="KW-1185">Reference proteome</keyword>
<dbReference type="Proteomes" id="UP001317259">
    <property type="component" value="Unassembled WGS sequence"/>
</dbReference>
<reference evidence="1 2" key="1">
    <citation type="submission" date="2022-04" db="EMBL/GenBank/DDBJ databases">
        <title>Genome draft of Actinomadura sp. ATCC 31491.</title>
        <authorList>
            <person name="Shi X."/>
            <person name="Du Y."/>
        </authorList>
    </citation>
    <scope>NUCLEOTIDE SEQUENCE [LARGE SCALE GENOMIC DNA]</scope>
    <source>
        <strain evidence="1 2">ATCC 31491</strain>
    </source>
</reference>
<dbReference type="RefSeq" id="WP_242381951.1">
    <property type="nucleotide sequence ID" value="NZ_JAKRKC020000001.1"/>
</dbReference>
<dbReference type="EMBL" id="JAKRKC020000001">
    <property type="protein sequence ID" value="MCK2215577.1"/>
    <property type="molecule type" value="Genomic_DNA"/>
</dbReference>
<comment type="caution">
    <text evidence="1">The sequence shown here is derived from an EMBL/GenBank/DDBJ whole genome shotgun (WGS) entry which is preliminary data.</text>
</comment>
<name>A0ABT0FTA9_9ACTN</name>
<evidence type="ECO:0000313" key="1">
    <source>
        <dbReference type="EMBL" id="MCK2215577.1"/>
    </source>
</evidence>